<dbReference type="InterPro" id="IPR013445">
    <property type="entry name" value="CDP_4_6_deHydtase"/>
</dbReference>
<protein>
    <submittedName>
        <fullName evidence="2">CDP-glucose 4,6-dehydratase</fullName>
        <ecNumber evidence="2">4.2.1.45</ecNumber>
    </submittedName>
</protein>
<dbReference type="GO" id="GO:0047733">
    <property type="term" value="F:CDP-glucose 4,6-dehydratase activity"/>
    <property type="evidence" value="ECO:0007669"/>
    <property type="project" value="UniProtKB-EC"/>
</dbReference>
<reference evidence="3" key="1">
    <citation type="journal article" date="2019" name="Int. J. Syst. Evol. Microbiol.">
        <title>The Global Catalogue of Microorganisms (GCM) 10K type strain sequencing project: providing services to taxonomists for standard genome sequencing and annotation.</title>
        <authorList>
            <consortium name="The Broad Institute Genomics Platform"/>
            <consortium name="The Broad Institute Genome Sequencing Center for Infectious Disease"/>
            <person name="Wu L."/>
            <person name="Ma J."/>
        </authorList>
    </citation>
    <scope>NUCLEOTIDE SEQUENCE [LARGE SCALE GENOMIC DNA]</scope>
    <source>
        <strain evidence="3">DT28</strain>
    </source>
</reference>
<evidence type="ECO:0000313" key="2">
    <source>
        <dbReference type="EMBL" id="MFC4656938.1"/>
    </source>
</evidence>
<dbReference type="Gene3D" id="3.40.50.720">
    <property type="entry name" value="NAD(P)-binding Rossmann-like Domain"/>
    <property type="match status" value="1"/>
</dbReference>
<dbReference type="Gene3D" id="3.90.25.10">
    <property type="entry name" value="UDP-galactose 4-epimerase, domain 1"/>
    <property type="match status" value="1"/>
</dbReference>
<dbReference type="EC" id="4.2.1.45" evidence="2"/>
<dbReference type="InterPro" id="IPR036291">
    <property type="entry name" value="NAD(P)-bd_dom_sf"/>
</dbReference>
<dbReference type="PANTHER" id="PTHR43000">
    <property type="entry name" value="DTDP-D-GLUCOSE 4,6-DEHYDRATASE-RELATED"/>
    <property type="match status" value="1"/>
</dbReference>
<feature type="domain" description="NAD(P)-binding" evidence="1">
    <location>
        <begin position="19"/>
        <end position="331"/>
    </location>
</feature>
<dbReference type="RefSeq" id="WP_377336484.1">
    <property type="nucleotide sequence ID" value="NZ_JBHSGB010000017.1"/>
</dbReference>
<dbReference type="EMBL" id="JBHSGB010000017">
    <property type="protein sequence ID" value="MFC4656938.1"/>
    <property type="molecule type" value="Genomic_DNA"/>
</dbReference>
<dbReference type="Pfam" id="PF16363">
    <property type="entry name" value="GDP_Man_Dehyd"/>
    <property type="match status" value="1"/>
</dbReference>
<sequence>MENLVNNCFNGVFSGKKVLLTGHNGFKGSWLTLWLSQLGAKVYGISLAPDTEPSHWQLLNLPLPSEQDNLLDISQFVDVKRIIDAVQPELVLHLAAQPLVRQSYHTPLTNWHTNVMGTVHVLEACRQQPSVKAILAVTTDKVYENPESGRPFNEDSPLGGHDPYSASKAACELVVQSYRRSFFSTPQAPLLATARAGNVIGGGDWAADRLIPDIVRASQSGRPVKLRYPLAVRPWQHVLDCLSGYLLLAAGMLQGNSALACSWNFGPPEADNQSVADVLQLMQQHWPLLKWETESHPQHWHEAGLLRLSTEKARTALQWQPVWDVEQAAAMTALWYQRFYQHNEILSQAQLTEYIRCARDKGLRWAIN</sequence>
<evidence type="ECO:0000259" key="1">
    <source>
        <dbReference type="Pfam" id="PF16363"/>
    </source>
</evidence>
<dbReference type="SUPFAM" id="SSF51735">
    <property type="entry name" value="NAD(P)-binding Rossmann-fold domains"/>
    <property type="match status" value="1"/>
</dbReference>
<proteinExistence type="predicted"/>
<accession>A0ABV9JRM8</accession>
<name>A0ABV9JRM8_9GAMM</name>
<evidence type="ECO:0000313" key="3">
    <source>
        <dbReference type="Proteomes" id="UP001595962"/>
    </source>
</evidence>
<dbReference type="Proteomes" id="UP001595962">
    <property type="component" value="Unassembled WGS sequence"/>
</dbReference>
<keyword evidence="3" id="KW-1185">Reference proteome</keyword>
<organism evidence="2 3">
    <name type="scientific">Rheinheimera marina</name>
    <dbReference type="NCBI Taxonomy" id="1774958"/>
    <lineage>
        <taxon>Bacteria</taxon>
        <taxon>Pseudomonadati</taxon>
        <taxon>Pseudomonadota</taxon>
        <taxon>Gammaproteobacteria</taxon>
        <taxon>Chromatiales</taxon>
        <taxon>Chromatiaceae</taxon>
        <taxon>Rheinheimera</taxon>
    </lineage>
</organism>
<gene>
    <name evidence="2" type="primary">rfbG</name>
    <name evidence="2" type="ORF">ACFO3I_18105</name>
</gene>
<dbReference type="InterPro" id="IPR016040">
    <property type="entry name" value="NAD(P)-bd_dom"/>
</dbReference>
<comment type="caution">
    <text evidence="2">The sequence shown here is derived from an EMBL/GenBank/DDBJ whole genome shotgun (WGS) entry which is preliminary data.</text>
</comment>
<dbReference type="NCBIfam" id="TIGR02622">
    <property type="entry name" value="CDP_4_6_dhtase"/>
    <property type="match status" value="1"/>
</dbReference>
<keyword evidence="2" id="KW-0456">Lyase</keyword>